<reference evidence="1 2" key="1">
    <citation type="submission" date="2021-01" db="EMBL/GenBank/DDBJ databases">
        <title>Whole genome shotgun sequence of Catellatospora citrea NBRC 14495.</title>
        <authorList>
            <person name="Komaki H."/>
            <person name="Tamura T."/>
        </authorList>
    </citation>
    <scope>NUCLEOTIDE SEQUENCE [LARGE SCALE GENOMIC DNA]</scope>
    <source>
        <strain evidence="1 2">NBRC 14495</strain>
    </source>
</reference>
<organism evidence="1 2">
    <name type="scientific">Catellatospora citrea</name>
    <dbReference type="NCBI Taxonomy" id="53366"/>
    <lineage>
        <taxon>Bacteria</taxon>
        <taxon>Bacillati</taxon>
        <taxon>Actinomycetota</taxon>
        <taxon>Actinomycetes</taxon>
        <taxon>Micromonosporales</taxon>
        <taxon>Micromonosporaceae</taxon>
        <taxon>Catellatospora</taxon>
    </lineage>
</organism>
<accession>A0A8J3KGN6</accession>
<keyword evidence="2" id="KW-1185">Reference proteome</keyword>
<proteinExistence type="predicted"/>
<dbReference type="EMBL" id="BONH01000006">
    <property type="protein sequence ID" value="GIF96810.1"/>
    <property type="molecule type" value="Genomic_DNA"/>
</dbReference>
<dbReference type="Proteomes" id="UP000659904">
    <property type="component" value="Unassembled WGS sequence"/>
</dbReference>
<comment type="caution">
    <text evidence="1">The sequence shown here is derived from an EMBL/GenBank/DDBJ whole genome shotgun (WGS) entry which is preliminary data.</text>
</comment>
<gene>
    <name evidence="1" type="ORF">Cci01nite_19040</name>
</gene>
<name>A0A8J3KGN6_9ACTN</name>
<evidence type="ECO:0000313" key="2">
    <source>
        <dbReference type="Proteomes" id="UP000659904"/>
    </source>
</evidence>
<dbReference type="AlphaFoldDB" id="A0A8J3KGN6"/>
<evidence type="ECO:0000313" key="1">
    <source>
        <dbReference type="EMBL" id="GIF96810.1"/>
    </source>
</evidence>
<protein>
    <submittedName>
        <fullName evidence="1">Uncharacterized protein</fullName>
    </submittedName>
</protein>
<dbReference type="RefSeq" id="WP_120319718.1">
    <property type="nucleotide sequence ID" value="NZ_BONH01000006.1"/>
</dbReference>
<sequence>MSEQLWNPEWCIVGNLLPYPYGQGGPHADFRSQKIFPAGAKLYVIGGFAGMGHGTITVIGYAHRRRDPVTAHIKAKYVGNWRARLVYRPVILRAINLTQEEERTAHRWLTGYRDGLRVEHWPTEPEYGEHLARVAAYFQRALHGPQ</sequence>